<comment type="caution">
    <text evidence="1">The sequence shown here is derived from an EMBL/GenBank/DDBJ whole genome shotgun (WGS) entry which is preliminary data.</text>
</comment>
<evidence type="ECO:0000313" key="2">
    <source>
        <dbReference type="Proteomes" id="UP000050517"/>
    </source>
</evidence>
<dbReference type="Gene3D" id="3.40.50.150">
    <property type="entry name" value="Vaccinia Virus protein VP39"/>
    <property type="match status" value="1"/>
</dbReference>
<dbReference type="OrthoDB" id="9782855at2"/>
<dbReference type="PANTHER" id="PTHR43667">
    <property type="entry name" value="CYCLOPROPANE-FATTY-ACYL-PHOSPHOLIPID SYNTHASE"/>
    <property type="match status" value="1"/>
</dbReference>
<reference evidence="1 2" key="1">
    <citation type="submission" date="2015-10" db="EMBL/GenBank/DDBJ databases">
        <title>Corynebacteirum lowii and Corynebacterium oculi species nova, derived from human clinical disease and and emended description of Corynebacterium mastiditis.</title>
        <authorList>
            <person name="Bernard K."/>
            <person name="Pacheco A.L."/>
            <person name="Mcdougall C."/>
            <person name="Burtx T."/>
            <person name="Weibe D."/>
            <person name="Tyler S."/>
            <person name="Olson A.B."/>
            <person name="Cnockaert M."/>
            <person name="Eguchi H."/>
            <person name="Kuwahara T."/>
            <person name="Nakayama-Imaohji H."/>
            <person name="Boudewijins M."/>
            <person name="Van Hoecke F."/>
            <person name="Bernier A.-M."/>
            <person name="Vandamme P."/>
        </authorList>
    </citation>
    <scope>NUCLEOTIDE SEQUENCE [LARGE SCALE GENOMIC DNA]</scope>
    <source>
        <strain evidence="1 2">NML 130210</strain>
    </source>
</reference>
<dbReference type="RefSeq" id="WP_055121934.1">
    <property type="nucleotide sequence ID" value="NZ_LKST01000001.1"/>
</dbReference>
<keyword evidence="2" id="KW-1185">Reference proteome</keyword>
<gene>
    <name evidence="1" type="ORF">Cocul_00777</name>
</gene>
<dbReference type="STRING" id="1544416.Cocul_00777"/>
<dbReference type="PANTHER" id="PTHR43667:SF2">
    <property type="entry name" value="FATTY ACID C-METHYL TRANSFERASE"/>
    <property type="match status" value="1"/>
</dbReference>
<evidence type="ECO:0000313" key="1">
    <source>
        <dbReference type="EMBL" id="KQB85630.1"/>
    </source>
</evidence>
<dbReference type="Proteomes" id="UP000050517">
    <property type="component" value="Unassembled WGS sequence"/>
</dbReference>
<accession>A0A0Q0YGC1</accession>
<name>A0A0Q0YGC1_9CORY</name>
<dbReference type="InterPro" id="IPR029063">
    <property type="entry name" value="SAM-dependent_MTases_sf"/>
</dbReference>
<dbReference type="InterPro" id="IPR050723">
    <property type="entry name" value="CFA/CMAS"/>
</dbReference>
<dbReference type="AlphaFoldDB" id="A0A0Q0YGC1"/>
<organism evidence="1 2">
    <name type="scientific">Corynebacterium oculi</name>
    <dbReference type="NCBI Taxonomy" id="1544416"/>
    <lineage>
        <taxon>Bacteria</taxon>
        <taxon>Bacillati</taxon>
        <taxon>Actinomycetota</taxon>
        <taxon>Actinomycetes</taxon>
        <taxon>Mycobacteriales</taxon>
        <taxon>Corynebacteriaceae</taxon>
        <taxon>Corynebacterium</taxon>
    </lineage>
</organism>
<dbReference type="Pfam" id="PF02353">
    <property type="entry name" value="CMAS"/>
    <property type="match status" value="1"/>
</dbReference>
<dbReference type="PATRIC" id="fig|1544416.3.peg.779"/>
<protein>
    <submittedName>
        <fullName evidence="1">Cyclopropane fatty acyl phospholipid synthase</fullName>
    </submittedName>
</protein>
<sequence length="426" mass="46472">MTDQQRTAIDVHAWPGLRAVPRDWRLRRRARRAEAEFARACAEAELDLDSERPDLVVERDELFYRIAASGWLGLAESYMAGEWHAPDLHEVLTALLRVGYKPPRGEVSPRTYDGGALPADLVEFSSADGMSLMGGLFESGVPTTVRESVPSLVPGAGHGTEPATHFVDITRVAPPVAVERADLGTAQAGVIRALLDAAEVRRGTDLLEYPATGGAIALAAEERGARPSAVTADGAHAGIMEERLTLAGVTTARTVTMPQPIAQGGVRPAAEAVVSVEYLELLEPGQRTEFMASLDRSLRPGGYCAMQTLVATPDFSAAAQRSLDALRAYIWPGLEYPTVEEVHRLSDQATGLRVVGQRHFAEHYGLALKMQSECFEGHSREAAAAGFDPVFRRLWRYQFALRRALLDLGMIEAVQFTLTHRRRKGR</sequence>
<proteinExistence type="predicted"/>
<dbReference type="EMBL" id="LKST01000001">
    <property type="protein sequence ID" value="KQB85630.1"/>
    <property type="molecule type" value="Genomic_DNA"/>
</dbReference>
<dbReference type="SUPFAM" id="SSF53335">
    <property type="entry name" value="S-adenosyl-L-methionine-dependent methyltransferases"/>
    <property type="match status" value="1"/>
</dbReference>